<evidence type="ECO:0000259" key="2">
    <source>
        <dbReference type="PROSITE" id="PS50835"/>
    </source>
</evidence>
<comment type="caution">
    <text evidence="3">The sequence shown here is derived from an EMBL/GenBank/DDBJ whole genome shotgun (WGS) entry which is preliminary data.</text>
</comment>
<reference evidence="3 4" key="1">
    <citation type="journal article" date="2018" name="Nat. Ecol. Evol.">
        <title>Genomic signatures of mitonuclear coevolution across populations of Tigriopus californicus.</title>
        <authorList>
            <person name="Barreto F.S."/>
            <person name="Watson E.T."/>
            <person name="Lima T.G."/>
            <person name="Willett C.S."/>
            <person name="Edmands S."/>
            <person name="Li W."/>
            <person name="Burton R.S."/>
        </authorList>
    </citation>
    <scope>NUCLEOTIDE SEQUENCE [LARGE SCALE GENOMIC DNA]</scope>
    <source>
        <strain evidence="3 4">San Diego</strain>
    </source>
</reference>
<dbReference type="InterPro" id="IPR007110">
    <property type="entry name" value="Ig-like_dom"/>
</dbReference>
<keyword evidence="1" id="KW-0732">Signal</keyword>
<proteinExistence type="predicted"/>
<dbReference type="Proteomes" id="UP000318571">
    <property type="component" value="Chromosome 2"/>
</dbReference>
<dbReference type="OrthoDB" id="10031887at2759"/>
<evidence type="ECO:0000256" key="1">
    <source>
        <dbReference type="SAM" id="SignalP"/>
    </source>
</evidence>
<keyword evidence="4" id="KW-1185">Reference proteome</keyword>
<dbReference type="FunFam" id="2.60.40.10:FF:000533">
    <property type="entry name" value="Uncharacterized protein, isoform A"/>
    <property type="match status" value="1"/>
</dbReference>
<dbReference type="PANTHER" id="PTHR23279:SF45">
    <property type="entry name" value="DEFECTIVE PROBOSCIS EXTENSION RESPONSE 12, ISOFORM C"/>
    <property type="match status" value="1"/>
</dbReference>
<dbReference type="AlphaFoldDB" id="A0A553PCL5"/>
<dbReference type="Pfam" id="PF13927">
    <property type="entry name" value="Ig_3"/>
    <property type="match status" value="1"/>
</dbReference>
<accession>A0A553PCL5</accession>
<sequence>MALPHSILSRSQLWASPSKVMTAPGSLALLLWILLLPTLISSENEAANSKRDRSSYDPPFLFGDAPGNTTVQVGGTAYLHCPVFNLGERQLTWIRRRDWHILTHGAVTFTTDDRFQLVKEEHVDDWVLQIKHVVARDTGSYECQVTADSGIRSRRVDLKVVTPEAFILADEEYHIDRGSSLSLVCIIEKATTPPQYVFWYHNERMINYDSERGISVTTTPGRKTHSQLFIQKADISDSGNYTCEPSSSIPASIQVFVSGSEVKPWVTSGSMLIQGGFLSLFAGLLVFHTTCQELLVLTSISFSSHTRSILLKAPHSPSTIVF</sequence>
<dbReference type="STRING" id="6832.A0A553PCL5"/>
<feature type="signal peptide" evidence="1">
    <location>
        <begin position="1"/>
        <end position="42"/>
    </location>
</feature>
<dbReference type="InterPro" id="IPR037448">
    <property type="entry name" value="Zig-8"/>
</dbReference>
<dbReference type="SMART" id="SM00409">
    <property type="entry name" value="IG"/>
    <property type="match status" value="2"/>
</dbReference>
<protein>
    <recommendedName>
        <fullName evidence="2">Ig-like domain-containing protein</fullName>
    </recommendedName>
</protein>
<evidence type="ECO:0000313" key="3">
    <source>
        <dbReference type="EMBL" id="TRY75425.1"/>
    </source>
</evidence>
<name>A0A553PCL5_TIGCA</name>
<dbReference type="SMART" id="SM00408">
    <property type="entry name" value="IGc2"/>
    <property type="match status" value="2"/>
</dbReference>
<dbReference type="Gene3D" id="2.60.40.10">
    <property type="entry name" value="Immunoglobulins"/>
    <property type="match status" value="2"/>
</dbReference>
<feature type="domain" description="Ig-like" evidence="2">
    <location>
        <begin position="163"/>
        <end position="254"/>
    </location>
</feature>
<dbReference type="InterPro" id="IPR003599">
    <property type="entry name" value="Ig_sub"/>
</dbReference>
<dbReference type="SUPFAM" id="SSF48726">
    <property type="entry name" value="Immunoglobulin"/>
    <property type="match status" value="2"/>
</dbReference>
<dbReference type="GO" id="GO:0032589">
    <property type="term" value="C:neuron projection membrane"/>
    <property type="evidence" value="ECO:0007669"/>
    <property type="project" value="TreeGrafter"/>
</dbReference>
<dbReference type="EMBL" id="VCGU01000005">
    <property type="protein sequence ID" value="TRY75425.1"/>
    <property type="molecule type" value="Genomic_DNA"/>
</dbReference>
<dbReference type="InterPro" id="IPR036179">
    <property type="entry name" value="Ig-like_dom_sf"/>
</dbReference>
<organism evidence="3 4">
    <name type="scientific">Tigriopus californicus</name>
    <name type="common">Marine copepod</name>
    <dbReference type="NCBI Taxonomy" id="6832"/>
    <lineage>
        <taxon>Eukaryota</taxon>
        <taxon>Metazoa</taxon>
        <taxon>Ecdysozoa</taxon>
        <taxon>Arthropoda</taxon>
        <taxon>Crustacea</taxon>
        <taxon>Multicrustacea</taxon>
        <taxon>Hexanauplia</taxon>
        <taxon>Copepoda</taxon>
        <taxon>Harpacticoida</taxon>
        <taxon>Harpacticidae</taxon>
        <taxon>Tigriopus</taxon>
    </lineage>
</organism>
<dbReference type="GO" id="GO:0050808">
    <property type="term" value="P:synapse organization"/>
    <property type="evidence" value="ECO:0007669"/>
    <property type="project" value="TreeGrafter"/>
</dbReference>
<dbReference type="PANTHER" id="PTHR23279">
    <property type="entry name" value="DEFECTIVE PROBOSCIS EXTENSION RESPONSE DPR -RELATED"/>
    <property type="match status" value="1"/>
</dbReference>
<dbReference type="PROSITE" id="PS50835">
    <property type="entry name" value="IG_LIKE"/>
    <property type="match status" value="2"/>
</dbReference>
<feature type="domain" description="Ig-like" evidence="2">
    <location>
        <begin position="58"/>
        <end position="159"/>
    </location>
</feature>
<gene>
    <name evidence="3" type="ORF">TCAL_10798</name>
</gene>
<dbReference type="InterPro" id="IPR013783">
    <property type="entry name" value="Ig-like_fold"/>
</dbReference>
<evidence type="ECO:0000313" key="4">
    <source>
        <dbReference type="Proteomes" id="UP000318571"/>
    </source>
</evidence>
<dbReference type="InterPro" id="IPR013106">
    <property type="entry name" value="Ig_V-set"/>
</dbReference>
<dbReference type="InterPro" id="IPR003598">
    <property type="entry name" value="Ig_sub2"/>
</dbReference>
<feature type="chain" id="PRO_5021890818" description="Ig-like domain-containing protein" evidence="1">
    <location>
        <begin position="43"/>
        <end position="322"/>
    </location>
</feature>
<dbReference type="Pfam" id="PF07686">
    <property type="entry name" value="V-set"/>
    <property type="match status" value="1"/>
</dbReference>